<dbReference type="CDD" id="cd06558">
    <property type="entry name" value="crotonase-like"/>
    <property type="match status" value="1"/>
</dbReference>
<evidence type="ECO:0000313" key="2">
    <source>
        <dbReference type="EMBL" id="BBY71325.1"/>
    </source>
</evidence>
<dbReference type="EMBL" id="AP022597">
    <property type="protein sequence ID" value="BBY71325.1"/>
    <property type="molecule type" value="Genomic_DNA"/>
</dbReference>
<evidence type="ECO:0000313" key="3">
    <source>
        <dbReference type="Proteomes" id="UP000466578"/>
    </source>
</evidence>
<dbReference type="GeneID" id="45453905"/>
<dbReference type="InterPro" id="IPR029045">
    <property type="entry name" value="ClpP/crotonase-like_dom_sf"/>
</dbReference>
<comment type="similarity">
    <text evidence="1">Belongs to the enoyl-CoA hydratase/isomerase family.</text>
</comment>
<sequence>MTIRTEQFGAVRTITLNRPERRNAIDIPLRLALADALEASDRDASVRAIVLTGAGPMFCSGGDITTMRRMSPTEALERAQLAQRVIRAIWNTPKPVIAAVEGGAFGAGLALAAACDRVVAAKDARFATTFLNVGLAGDMGAYASLPARIGVARTRQMLLMGRPIDADTALAGGLVDDLADPGHCLRSASDDAHTLANRPAQALGVIKKLLAQAPRLLATDVLDLEANQQAELFGTDDFAEGVTAFREKRTPRFADCEELPQGVPS</sequence>
<name>A0ABM7KB64_9MYCO</name>
<dbReference type="RefSeq" id="WP_014384227.1">
    <property type="nucleotide sequence ID" value="NC_016948.1"/>
</dbReference>
<dbReference type="Proteomes" id="UP000466578">
    <property type="component" value="Chromosome"/>
</dbReference>
<protein>
    <submittedName>
        <fullName evidence="2">Enoyl-CoA hydratase</fullName>
    </submittedName>
</protein>
<dbReference type="InterPro" id="IPR001753">
    <property type="entry name" value="Enoyl-CoA_hydra/iso"/>
</dbReference>
<dbReference type="PANTHER" id="PTHR43459">
    <property type="entry name" value="ENOYL-COA HYDRATASE"/>
    <property type="match status" value="1"/>
</dbReference>
<dbReference type="PANTHER" id="PTHR43459:SF1">
    <property type="entry name" value="EG:BACN32G11.4 PROTEIN"/>
    <property type="match status" value="1"/>
</dbReference>
<dbReference type="Gene3D" id="1.10.12.10">
    <property type="entry name" value="Lyase 2-enoyl-coa Hydratase, Chain A, domain 2"/>
    <property type="match status" value="1"/>
</dbReference>
<dbReference type="SUPFAM" id="SSF52096">
    <property type="entry name" value="ClpP/crotonase"/>
    <property type="match status" value="1"/>
</dbReference>
<organism evidence="2 3">
    <name type="scientific">Mycobacterium paraintracellulare</name>
    <dbReference type="NCBI Taxonomy" id="1138383"/>
    <lineage>
        <taxon>Bacteria</taxon>
        <taxon>Bacillati</taxon>
        <taxon>Actinomycetota</taxon>
        <taxon>Actinomycetes</taxon>
        <taxon>Mycobacteriales</taxon>
        <taxon>Mycobacteriaceae</taxon>
        <taxon>Mycobacterium</taxon>
        <taxon>Mycobacterium avium complex (MAC)</taxon>
    </lineage>
</organism>
<reference evidence="2 3" key="1">
    <citation type="journal article" date="2019" name="Emerg. Microbes Infect.">
        <title>Comprehensive subspecies identification of 175 nontuberculous mycobacteria species based on 7547 genomic profiles.</title>
        <authorList>
            <person name="Matsumoto Y."/>
            <person name="Kinjo T."/>
            <person name="Motooka D."/>
            <person name="Nabeya D."/>
            <person name="Jung N."/>
            <person name="Uechi K."/>
            <person name="Horii T."/>
            <person name="Iida T."/>
            <person name="Fujita J."/>
            <person name="Nakamura S."/>
        </authorList>
    </citation>
    <scope>NUCLEOTIDE SEQUENCE [LARGE SCALE GENOMIC DNA]</scope>
    <source>
        <strain evidence="2 3">JCM 30622</strain>
    </source>
</reference>
<keyword evidence="3" id="KW-1185">Reference proteome</keyword>
<dbReference type="Pfam" id="PF00378">
    <property type="entry name" value="ECH_1"/>
    <property type="match status" value="1"/>
</dbReference>
<evidence type="ECO:0000256" key="1">
    <source>
        <dbReference type="ARBA" id="ARBA00005254"/>
    </source>
</evidence>
<accession>A0ABM7KB64</accession>
<gene>
    <name evidence="2" type="ORF">MPRI_35120</name>
</gene>
<dbReference type="Gene3D" id="3.90.226.10">
    <property type="entry name" value="2-enoyl-CoA Hydratase, Chain A, domain 1"/>
    <property type="match status" value="1"/>
</dbReference>
<proteinExistence type="inferred from homology"/>
<dbReference type="InterPro" id="IPR014748">
    <property type="entry name" value="Enoyl-CoA_hydra_C"/>
</dbReference>